<protein>
    <submittedName>
        <fullName evidence="2">MIP07196p</fullName>
    </submittedName>
</protein>
<name>C0PV16_DROME</name>
<reference evidence="2" key="1">
    <citation type="submission" date="2009-03" db="EMBL/GenBank/DDBJ databases">
        <authorList>
            <person name="Carlson J."/>
            <person name="Booth B."/>
            <person name="Frise E."/>
            <person name="Sandler J."/>
            <person name="Wan K."/>
            <person name="Yu C."/>
            <person name="Celniker S."/>
        </authorList>
    </citation>
    <scope>NUCLEOTIDE SEQUENCE</scope>
</reference>
<feature type="region of interest" description="Disordered" evidence="1">
    <location>
        <begin position="1"/>
        <end position="20"/>
    </location>
</feature>
<sequence length="51" mass="5798">MPGSLDPSPSPMTSPKIKRKQSAALKGKQPILYPFRNVFLFVFTSYYADYL</sequence>
<proteinExistence type="evidence at transcript level"/>
<dbReference type="AlphaFoldDB" id="C0PV16"/>
<evidence type="ECO:0000256" key="1">
    <source>
        <dbReference type="SAM" id="MobiDB-lite"/>
    </source>
</evidence>
<evidence type="ECO:0000313" key="2">
    <source>
        <dbReference type="EMBL" id="ACN63494.1"/>
    </source>
</evidence>
<accession>C0PV16</accession>
<organism evidence="2">
    <name type="scientific">Drosophila melanogaster</name>
    <name type="common">Fruit fly</name>
    <dbReference type="NCBI Taxonomy" id="7227"/>
    <lineage>
        <taxon>Eukaryota</taxon>
        <taxon>Metazoa</taxon>
        <taxon>Ecdysozoa</taxon>
        <taxon>Arthropoda</taxon>
        <taxon>Hexapoda</taxon>
        <taxon>Insecta</taxon>
        <taxon>Pterygota</taxon>
        <taxon>Neoptera</taxon>
        <taxon>Endopterygota</taxon>
        <taxon>Diptera</taxon>
        <taxon>Brachycera</taxon>
        <taxon>Muscomorpha</taxon>
        <taxon>Ephydroidea</taxon>
        <taxon>Drosophilidae</taxon>
        <taxon>Drosophila</taxon>
        <taxon>Sophophora</taxon>
    </lineage>
</organism>
<dbReference type="EMBL" id="BT072872">
    <property type="protein sequence ID" value="ACN63494.1"/>
    <property type="molecule type" value="mRNA"/>
</dbReference>